<dbReference type="AlphaFoldDB" id="A0A7R8VSQ3"/>
<organism evidence="13">
    <name type="scientific">Timema douglasi</name>
    <name type="common">Walking stick</name>
    <dbReference type="NCBI Taxonomy" id="61478"/>
    <lineage>
        <taxon>Eukaryota</taxon>
        <taxon>Metazoa</taxon>
        <taxon>Ecdysozoa</taxon>
        <taxon>Arthropoda</taxon>
        <taxon>Hexapoda</taxon>
        <taxon>Insecta</taxon>
        <taxon>Pterygota</taxon>
        <taxon>Neoptera</taxon>
        <taxon>Polyneoptera</taxon>
        <taxon>Phasmatodea</taxon>
        <taxon>Timematodea</taxon>
        <taxon>Timematoidea</taxon>
        <taxon>Timematidae</taxon>
        <taxon>Timema</taxon>
    </lineage>
</organism>
<dbReference type="InterPro" id="IPR036236">
    <property type="entry name" value="Znf_C2H2_sf"/>
</dbReference>
<sequence length="556" mass="63044">MASKQKRSDGGYGLRRKIAKKRLDEDFEYYFSKIGTNLESTGPKMSKERDPKMHGHLILVAGMTDSNTMIDQSNAEVMEKKPRGRPRKTLLIPRRPSRKRESQEDGVVLKRLAVLTGEDVTTLQREVRSGEKENKVRQTYESEVGVVVRMALEGQVDEIEDDEEDICQDEGEQAEKFISKSNKRLNEEAVQSLSQLHPDDKIECTECHKLLKPSSFRQHLRTHTGEKPFGCQLCLARFTRKGDVYRHVRIVHNKQKPYKCSKCDRAFGDRKNLRWHLMNHDKKLFYICEVCDFKFGKREYWENHVKFIHPLPEAVELGENEMMFEDGEERLKVFTDTLLEDDETSMVDDSLVDIADNMSLPVREGYQREGETEILKGSNMVGFIKQDGLNIINMNGLDCSNFLKIGRPLGVQLGNVLNQPQSKGIDAVVIEFDGSGSVSSSVQHIPLSRNGPSSEDNCINPVNMMEIIHEELKEEPITVNQESDRENVRVEQQHVLEVTIGDGRDTSLEEPSNMISIMMAGGDGTDLDTSSGNVHTLIEALLDAARDDDVGEVQSS</sequence>
<evidence type="ECO:0000256" key="9">
    <source>
        <dbReference type="ARBA" id="ARBA00023242"/>
    </source>
</evidence>
<dbReference type="GO" id="GO:0005634">
    <property type="term" value="C:nucleus"/>
    <property type="evidence" value="ECO:0007669"/>
    <property type="project" value="UniProtKB-SubCell"/>
</dbReference>
<dbReference type="GO" id="GO:0008270">
    <property type="term" value="F:zinc ion binding"/>
    <property type="evidence" value="ECO:0007669"/>
    <property type="project" value="UniProtKB-KW"/>
</dbReference>
<dbReference type="FunFam" id="3.30.160.60:FF:000325">
    <property type="entry name" value="ZFP90 zinc finger protein"/>
    <property type="match status" value="1"/>
</dbReference>
<dbReference type="Gene3D" id="3.30.160.60">
    <property type="entry name" value="Classic Zinc Finger"/>
    <property type="match status" value="3"/>
</dbReference>
<keyword evidence="6" id="KW-0805">Transcription regulation</keyword>
<keyword evidence="7" id="KW-0238">DNA-binding</keyword>
<feature type="domain" description="C2H2-type" evidence="12">
    <location>
        <begin position="202"/>
        <end position="228"/>
    </location>
</feature>
<dbReference type="SUPFAM" id="SSF57667">
    <property type="entry name" value="beta-beta-alpha zinc fingers"/>
    <property type="match status" value="2"/>
</dbReference>
<evidence type="ECO:0000256" key="1">
    <source>
        <dbReference type="ARBA" id="ARBA00004123"/>
    </source>
</evidence>
<dbReference type="PANTHER" id="PTHR24388">
    <property type="entry name" value="ZINC FINGER PROTEIN"/>
    <property type="match status" value="1"/>
</dbReference>
<evidence type="ECO:0000256" key="4">
    <source>
        <dbReference type="ARBA" id="ARBA00022771"/>
    </source>
</evidence>
<name>A0A7R8VSQ3_TIMDO</name>
<evidence type="ECO:0000256" key="11">
    <source>
        <dbReference type="PROSITE-ProRule" id="PRU00042"/>
    </source>
</evidence>
<keyword evidence="8" id="KW-0804">Transcription</keyword>
<comment type="similarity">
    <text evidence="10">Belongs to the snail C2H2-type zinc-finger protein family.</text>
</comment>
<evidence type="ECO:0000259" key="12">
    <source>
        <dbReference type="PROSITE" id="PS50157"/>
    </source>
</evidence>
<evidence type="ECO:0000256" key="7">
    <source>
        <dbReference type="ARBA" id="ARBA00023125"/>
    </source>
</evidence>
<dbReference type="GO" id="GO:0000978">
    <property type="term" value="F:RNA polymerase II cis-regulatory region sequence-specific DNA binding"/>
    <property type="evidence" value="ECO:0007669"/>
    <property type="project" value="TreeGrafter"/>
</dbReference>
<evidence type="ECO:0000256" key="3">
    <source>
        <dbReference type="ARBA" id="ARBA00022737"/>
    </source>
</evidence>
<evidence type="ECO:0000313" key="13">
    <source>
        <dbReference type="EMBL" id="CAD7203889.1"/>
    </source>
</evidence>
<keyword evidence="9" id="KW-0539">Nucleus</keyword>
<evidence type="ECO:0000256" key="2">
    <source>
        <dbReference type="ARBA" id="ARBA00022723"/>
    </source>
</evidence>
<dbReference type="PANTHER" id="PTHR24388:SF54">
    <property type="entry name" value="PROTEIN ESCARGOT"/>
    <property type="match status" value="1"/>
</dbReference>
<dbReference type="Pfam" id="PF00096">
    <property type="entry name" value="zf-C2H2"/>
    <property type="match status" value="1"/>
</dbReference>
<gene>
    <name evidence="13" type="ORF">TDIB3V08_LOCUS10054</name>
</gene>
<dbReference type="SMART" id="SM00355">
    <property type="entry name" value="ZnF_C2H2"/>
    <property type="match status" value="4"/>
</dbReference>
<dbReference type="PROSITE" id="PS50157">
    <property type="entry name" value="ZINC_FINGER_C2H2_2"/>
    <property type="match status" value="3"/>
</dbReference>
<dbReference type="GO" id="GO:0000981">
    <property type="term" value="F:DNA-binding transcription factor activity, RNA polymerase II-specific"/>
    <property type="evidence" value="ECO:0007669"/>
    <property type="project" value="TreeGrafter"/>
</dbReference>
<feature type="domain" description="C2H2-type" evidence="12">
    <location>
        <begin position="258"/>
        <end position="280"/>
    </location>
</feature>
<evidence type="ECO:0000256" key="8">
    <source>
        <dbReference type="ARBA" id="ARBA00023163"/>
    </source>
</evidence>
<evidence type="ECO:0000256" key="10">
    <source>
        <dbReference type="ARBA" id="ARBA00037948"/>
    </source>
</evidence>
<accession>A0A7R8VSQ3</accession>
<protein>
    <recommendedName>
        <fullName evidence="12">C2H2-type domain-containing protein</fullName>
    </recommendedName>
</protein>
<comment type="subcellular location">
    <subcellularLocation>
        <location evidence="1">Nucleus</location>
    </subcellularLocation>
</comment>
<evidence type="ECO:0000256" key="6">
    <source>
        <dbReference type="ARBA" id="ARBA00023015"/>
    </source>
</evidence>
<dbReference type="PROSITE" id="PS00028">
    <property type="entry name" value="ZINC_FINGER_C2H2_1"/>
    <property type="match status" value="3"/>
</dbReference>
<proteinExistence type="inferred from homology"/>
<feature type="domain" description="C2H2-type" evidence="12">
    <location>
        <begin position="229"/>
        <end position="257"/>
    </location>
</feature>
<dbReference type="EMBL" id="OA571298">
    <property type="protein sequence ID" value="CAD7203889.1"/>
    <property type="molecule type" value="Genomic_DNA"/>
</dbReference>
<dbReference type="FunFam" id="3.30.160.60:FF:000100">
    <property type="entry name" value="Zinc finger 45-like"/>
    <property type="match status" value="1"/>
</dbReference>
<dbReference type="InterPro" id="IPR013087">
    <property type="entry name" value="Znf_C2H2_type"/>
</dbReference>
<dbReference type="InterPro" id="IPR050527">
    <property type="entry name" value="Snail/Krueppel_Znf"/>
</dbReference>
<keyword evidence="2" id="KW-0479">Metal-binding</keyword>
<keyword evidence="3" id="KW-0677">Repeat</keyword>
<evidence type="ECO:0000256" key="5">
    <source>
        <dbReference type="ARBA" id="ARBA00022833"/>
    </source>
</evidence>
<keyword evidence="4 11" id="KW-0863">Zinc-finger</keyword>
<keyword evidence="5" id="KW-0862">Zinc</keyword>
<reference evidence="13" key="1">
    <citation type="submission" date="2020-11" db="EMBL/GenBank/DDBJ databases">
        <authorList>
            <person name="Tran Van P."/>
        </authorList>
    </citation>
    <scope>NUCLEOTIDE SEQUENCE</scope>
</reference>